<dbReference type="SUPFAM" id="SSF51197">
    <property type="entry name" value="Clavaminate synthase-like"/>
    <property type="match status" value="1"/>
</dbReference>
<protein>
    <recommendedName>
        <fullName evidence="2">Phytanoyl-CoA dioxygenase family protein</fullName>
    </recommendedName>
</protein>
<proteinExistence type="predicted"/>
<evidence type="ECO:0000313" key="1">
    <source>
        <dbReference type="EMBL" id="SVB40984.1"/>
    </source>
</evidence>
<reference evidence="1" key="1">
    <citation type="submission" date="2018-05" db="EMBL/GenBank/DDBJ databases">
        <authorList>
            <person name="Lanie J.A."/>
            <person name="Ng W.-L."/>
            <person name="Kazmierczak K.M."/>
            <person name="Andrzejewski T.M."/>
            <person name="Davidsen T.M."/>
            <person name="Wayne K.J."/>
            <person name="Tettelin H."/>
            <person name="Glass J.I."/>
            <person name="Rusch D."/>
            <person name="Podicherti R."/>
            <person name="Tsui H.-C.T."/>
            <person name="Winkler M.E."/>
        </authorList>
    </citation>
    <scope>NUCLEOTIDE SEQUENCE</scope>
</reference>
<dbReference type="PANTHER" id="PTHR20883">
    <property type="entry name" value="PHYTANOYL-COA DIOXYGENASE DOMAIN CONTAINING 1"/>
    <property type="match status" value="1"/>
</dbReference>
<feature type="non-terminal residue" evidence="1">
    <location>
        <position position="1"/>
    </location>
</feature>
<dbReference type="Gene3D" id="2.60.120.620">
    <property type="entry name" value="q2cbj1_9rhob like domain"/>
    <property type="match status" value="1"/>
</dbReference>
<name>A0A382DSQ9_9ZZZZ</name>
<accession>A0A382DSQ9</accession>
<gene>
    <name evidence="1" type="ORF">METZ01_LOCUS193838</name>
</gene>
<dbReference type="Pfam" id="PF05721">
    <property type="entry name" value="PhyH"/>
    <property type="match status" value="1"/>
</dbReference>
<dbReference type="PANTHER" id="PTHR20883:SF48">
    <property type="entry name" value="ECTOINE DIOXYGENASE"/>
    <property type="match status" value="1"/>
</dbReference>
<sequence length="160" mass="17520">HALIKPGGETSRETNWHQDAPYWPMEQVGALSAWIAADDVTIENGCMQFIPGSHSHGRLEPVPLATEGASVLKTLKDTGVEEQVEPVIMEMEAGGVTFHHGCTFHYATENRTDRPRRAHAIIYMPDYITYNGRWDAGGADDLEAGKPFSGPQHPILATGN</sequence>
<organism evidence="1">
    <name type="scientific">marine metagenome</name>
    <dbReference type="NCBI Taxonomy" id="408172"/>
    <lineage>
        <taxon>unclassified sequences</taxon>
        <taxon>metagenomes</taxon>
        <taxon>ecological metagenomes</taxon>
    </lineage>
</organism>
<evidence type="ECO:0008006" key="2">
    <source>
        <dbReference type="Google" id="ProtNLM"/>
    </source>
</evidence>
<dbReference type="InterPro" id="IPR008775">
    <property type="entry name" value="Phytyl_CoA_dOase-like"/>
</dbReference>
<dbReference type="EMBL" id="UINC01040717">
    <property type="protein sequence ID" value="SVB40984.1"/>
    <property type="molecule type" value="Genomic_DNA"/>
</dbReference>
<dbReference type="GO" id="GO:0046872">
    <property type="term" value="F:metal ion binding"/>
    <property type="evidence" value="ECO:0007669"/>
    <property type="project" value="UniProtKB-ARBA"/>
</dbReference>
<dbReference type="GO" id="GO:0016491">
    <property type="term" value="F:oxidoreductase activity"/>
    <property type="evidence" value="ECO:0007669"/>
    <property type="project" value="UniProtKB-ARBA"/>
</dbReference>
<dbReference type="AlphaFoldDB" id="A0A382DSQ9"/>